<reference evidence="1" key="1">
    <citation type="submission" date="2020-03" db="EMBL/GenBank/DDBJ databases">
        <title>A high-quality chromosome-level genome assembly of a woody plant with both climbing and erect habits, Rhamnella rubrinervis.</title>
        <authorList>
            <person name="Lu Z."/>
            <person name="Yang Y."/>
            <person name="Zhu X."/>
            <person name="Sun Y."/>
        </authorList>
    </citation>
    <scope>NUCLEOTIDE SEQUENCE</scope>
    <source>
        <strain evidence="1">BYM</strain>
        <tissue evidence="1">Leaf</tissue>
    </source>
</reference>
<dbReference type="Gene3D" id="3.80.10.10">
    <property type="entry name" value="Ribonuclease Inhibitor"/>
    <property type="match status" value="1"/>
</dbReference>
<gene>
    <name evidence="1" type="ORF">FNV43_RR04052</name>
</gene>
<evidence type="ECO:0000313" key="2">
    <source>
        <dbReference type="Proteomes" id="UP000796880"/>
    </source>
</evidence>
<dbReference type="EMBL" id="VOIH02000002">
    <property type="protein sequence ID" value="KAF3453611.1"/>
    <property type="molecule type" value="Genomic_DNA"/>
</dbReference>
<dbReference type="InterPro" id="IPR032675">
    <property type="entry name" value="LRR_dom_sf"/>
</dbReference>
<sequence length="138" mass="15527">MDGLSVVDLSCTNIECLPKSVTKLGNLSALLVGCCRSLKYVPSLETLKALRRLDLHHTRIRELPQGMEMLANLRYTDIETKDAYKFAIDGILPKLFRLQFLVLPLFNVFYGVVESLSVTQKGSMYCNAHNMDNIVGLF</sequence>
<dbReference type="PANTHER" id="PTHR47186">
    <property type="entry name" value="LEUCINE-RICH REPEAT-CONTAINING PROTEIN 57"/>
    <property type="match status" value="1"/>
</dbReference>
<evidence type="ECO:0000313" key="1">
    <source>
        <dbReference type="EMBL" id="KAF3453611.1"/>
    </source>
</evidence>
<dbReference type="PANTHER" id="PTHR47186:SF20">
    <property type="entry name" value="DISEASE RESISTANCE PROTEIN RPS5-LIKE"/>
    <property type="match status" value="1"/>
</dbReference>
<accession>A0A8K0HJI4</accession>
<dbReference type="AlphaFoldDB" id="A0A8K0HJI4"/>
<dbReference type="OrthoDB" id="1704202at2759"/>
<proteinExistence type="predicted"/>
<protein>
    <submittedName>
        <fullName evidence="1">Uncharacterized protein</fullName>
    </submittedName>
</protein>
<keyword evidence="2" id="KW-1185">Reference proteome</keyword>
<organism evidence="1 2">
    <name type="scientific">Rhamnella rubrinervis</name>
    <dbReference type="NCBI Taxonomy" id="2594499"/>
    <lineage>
        <taxon>Eukaryota</taxon>
        <taxon>Viridiplantae</taxon>
        <taxon>Streptophyta</taxon>
        <taxon>Embryophyta</taxon>
        <taxon>Tracheophyta</taxon>
        <taxon>Spermatophyta</taxon>
        <taxon>Magnoliopsida</taxon>
        <taxon>eudicotyledons</taxon>
        <taxon>Gunneridae</taxon>
        <taxon>Pentapetalae</taxon>
        <taxon>rosids</taxon>
        <taxon>fabids</taxon>
        <taxon>Rosales</taxon>
        <taxon>Rhamnaceae</taxon>
        <taxon>rhamnoid group</taxon>
        <taxon>Rhamneae</taxon>
        <taxon>Rhamnella</taxon>
    </lineage>
</organism>
<dbReference type="SUPFAM" id="SSF52058">
    <property type="entry name" value="L domain-like"/>
    <property type="match status" value="1"/>
</dbReference>
<name>A0A8K0HJI4_9ROSA</name>
<comment type="caution">
    <text evidence="1">The sequence shown here is derived from an EMBL/GenBank/DDBJ whole genome shotgun (WGS) entry which is preliminary data.</text>
</comment>
<dbReference type="Proteomes" id="UP000796880">
    <property type="component" value="Unassembled WGS sequence"/>
</dbReference>